<dbReference type="Gene3D" id="3.30.450.20">
    <property type="entry name" value="PAS domain"/>
    <property type="match status" value="1"/>
</dbReference>
<protein>
    <submittedName>
        <fullName evidence="2">HAMP domain-containing protein</fullName>
    </submittedName>
</protein>
<evidence type="ECO:0000313" key="3">
    <source>
        <dbReference type="Proteomes" id="UP000243924"/>
    </source>
</evidence>
<dbReference type="CDD" id="cd06225">
    <property type="entry name" value="HAMP"/>
    <property type="match status" value="1"/>
</dbReference>
<dbReference type="GO" id="GO:0016020">
    <property type="term" value="C:membrane"/>
    <property type="evidence" value="ECO:0007669"/>
    <property type="project" value="InterPro"/>
</dbReference>
<dbReference type="Proteomes" id="UP000243924">
    <property type="component" value="Chromosome I"/>
</dbReference>
<proteinExistence type="predicted"/>
<dbReference type="Pfam" id="PF00672">
    <property type="entry name" value="HAMP"/>
    <property type="match status" value="1"/>
</dbReference>
<reference evidence="3" key="1">
    <citation type="submission" date="2016-10" db="EMBL/GenBank/DDBJ databases">
        <authorList>
            <person name="Varghese N."/>
            <person name="Submissions S."/>
        </authorList>
    </citation>
    <scope>NUCLEOTIDE SEQUENCE [LARGE SCALE GENOMIC DNA]</scope>
    <source>
        <strain evidence="3">CECT 8338</strain>
    </source>
</reference>
<dbReference type="CDD" id="cd12914">
    <property type="entry name" value="PDC1_DGC_like"/>
    <property type="match status" value="1"/>
</dbReference>
<evidence type="ECO:0000259" key="1">
    <source>
        <dbReference type="PROSITE" id="PS50885"/>
    </source>
</evidence>
<dbReference type="GO" id="GO:0007165">
    <property type="term" value="P:signal transduction"/>
    <property type="evidence" value="ECO:0007669"/>
    <property type="project" value="InterPro"/>
</dbReference>
<dbReference type="STRING" id="1434072.SAMN05216210_1664"/>
<name>A0A1H2FM90_9GAMM</name>
<dbReference type="SUPFAM" id="SSF158472">
    <property type="entry name" value="HAMP domain-like"/>
    <property type="match status" value="1"/>
</dbReference>
<dbReference type="Gene3D" id="6.10.340.10">
    <property type="match status" value="1"/>
</dbReference>
<feature type="domain" description="HAMP" evidence="1">
    <location>
        <begin position="317"/>
        <end position="370"/>
    </location>
</feature>
<dbReference type="InterPro" id="IPR003660">
    <property type="entry name" value="HAMP_dom"/>
</dbReference>
<organism evidence="2 3">
    <name type="scientific">Halopseudomonas salegens</name>
    <dbReference type="NCBI Taxonomy" id="1434072"/>
    <lineage>
        <taxon>Bacteria</taxon>
        <taxon>Pseudomonadati</taxon>
        <taxon>Pseudomonadota</taxon>
        <taxon>Gammaproteobacteria</taxon>
        <taxon>Pseudomonadales</taxon>
        <taxon>Pseudomonadaceae</taxon>
        <taxon>Halopseudomonas</taxon>
    </lineage>
</organism>
<dbReference type="EMBL" id="LT629787">
    <property type="protein sequence ID" value="SDU08455.1"/>
    <property type="molecule type" value="Genomic_DNA"/>
</dbReference>
<sequence length="417" mass="46362">MPSRYMPHVYSLRTELTLWFGGLSLIILLAAGFYVGNIATGALAAHSGELLFQRAKSATDLLETHLREREKEIALLARSPLLVNGDLGSAVIREVLEMRQQTNNEYAWIGVSGVDGRITQSTGGLLIDVQVDQRPWFQAALKGRFIGDVHEALLLAKKLENASPDQPLRFIDFAAPIKGPDGKTRGVLGAHAHWRWVTETVESVMTAGLDDSGIELLIADSRDNIIYPLAFVGTTHLPQIGADHGHYLRMRWADGEEYFTVVQDVNTGLEPGLGWRIVVRQPLHAALGPAESLRNHLWLLGVLSALMFVLIARRLSAQLSRPIEQLAAAARSVTSRNGKVDYPQAEHTRELKQLVESIRYMTDSLLQQESELLALCRWSNKWLNGLGSCRRPTLGLRSWRLRMRLPALPTGVPLMRS</sequence>
<keyword evidence="3" id="KW-1185">Reference proteome</keyword>
<accession>A0A1H2FM90</accession>
<dbReference type="AlphaFoldDB" id="A0A1H2FM90"/>
<evidence type="ECO:0000313" key="2">
    <source>
        <dbReference type="EMBL" id="SDU08455.1"/>
    </source>
</evidence>
<dbReference type="PROSITE" id="PS50885">
    <property type="entry name" value="HAMP"/>
    <property type="match status" value="1"/>
</dbReference>
<gene>
    <name evidence="2" type="ORF">SAMN05216210_1664</name>
</gene>